<dbReference type="Gene3D" id="1.20.120.350">
    <property type="entry name" value="Voltage-gated potassium channels. Chain C"/>
    <property type="match status" value="1"/>
</dbReference>
<dbReference type="InterPro" id="IPR050599">
    <property type="entry name" value="VDCC_alpha-1_subunit"/>
</dbReference>
<evidence type="ECO:0000313" key="9">
    <source>
        <dbReference type="EMBL" id="TWW81634.1"/>
    </source>
</evidence>
<evidence type="ECO:0000256" key="5">
    <source>
        <dbReference type="ARBA" id="ARBA00022989"/>
    </source>
</evidence>
<evidence type="ECO:0000256" key="6">
    <source>
        <dbReference type="ARBA" id="ARBA00023065"/>
    </source>
</evidence>
<sequence length="98" mass="11829">GRFARLFHWLEKKQPEWCRHRNMWSLYLFPPESRFRVICNQIITHKLFDHIVLVIIFLNCITIAMERPRIDPTSAVSLKRTHFLAPLTSTYKRNTPHQ</sequence>
<keyword evidence="10" id="KW-1185">Reference proteome</keyword>
<protein>
    <submittedName>
        <fullName evidence="9">Voltage-dependent T-type calcium channel subunit alpha-1G</fullName>
    </submittedName>
</protein>
<dbReference type="Proteomes" id="UP000324091">
    <property type="component" value="Chromosome 1"/>
</dbReference>
<dbReference type="GO" id="GO:0098703">
    <property type="term" value="P:calcium ion import across plasma membrane"/>
    <property type="evidence" value="ECO:0007669"/>
    <property type="project" value="TreeGrafter"/>
</dbReference>
<dbReference type="InterPro" id="IPR027359">
    <property type="entry name" value="Volt_channel_dom_sf"/>
</dbReference>
<dbReference type="PANTHER" id="PTHR45628:SF33">
    <property type="entry name" value="VOLTAGE-DEPENDENT T-TYPE CALCIUM CHANNEL SUBUNIT ALPHA-1G"/>
    <property type="match status" value="1"/>
</dbReference>
<accession>A0A5C6PPP7</accession>
<feature type="non-terminal residue" evidence="9">
    <location>
        <position position="1"/>
    </location>
</feature>
<keyword evidence="6" id="KW-0406">Ion transport</keyword>
<keyword evidence="2" id="KW-0813">Transport</keyword>
<comment type="subcellular location">
    <subcellularLocation>
        <location evidence="1">Membrane</location>
        <topology evidence="1">Multi-pass membrane protein</topology>
    </subcellularLocation>
</comment>
<dbReference type="GO" id="GO:0005891">
    <property type="term" value="C:voltage-gated calcium channel complex"/>
    <property type="evidence" value="ECO:0007669"/>
    <property type="project" value="TreeGrafter"/>
</dbReference>
<dbReference type="EMBL" id="RHFK02000001">
    <property type="protein sequence ID" value="TWW81634.1"/>
    <property type="molecule type" value="Genomic_DNA"/>
</dbReference>
<dbReference type="GO" id="GO:0008331">
    <property type="term" value="F:high voltage-gated calcium channel activity"/>
    <property type="evidence" value="ECO:0007669"/>
    <property type="project" value="TreeGrafter"/>
</dbReference>
<evidence type="ECO:0000256" key="1">
    <source>
        <dbReference type="ARBA" id="ARBA00004141"/>
    </source>
</evidence>
<organism evidence="9 10">
    <name type="scientific">Takifugu flavidus</name>
    <name type="common">sansaifugu</name>
    <dbReference type="NCBI Taxonomy" id="433684"/>
    <lineage>
        <taxon>Eukaryota</taxon>
        <taxon>Metazoa</taxon>
        <taxon>Chordata</taxon>
        <taxon>Craniata</taxon>
        <taxon>Vertebrata</taxon>
        <taxon>Euteleostomi</taxon>
        <taxon>Actinopterygii</taxon>
        <taxon>Neopterygii</taxon>
        <taxon>Teleostei</taxon>
        <taxon>Neoteleostei</taxon>
        <taxon>Acanthomorphata</taxon>
        <taxon>Eupercaria</taxon>
        <taxon>Tetraodontiformes</taxon>
        <taxon>Tetradontoidea</taxon>
        <taxon>Tetraodontidae</taxon>
        <taxon>Takifugu</taxon>
    </lineage>
</organism>
<keyword evidence="5" id="KW-1133">Transmembrane helix</keyword>
<evidence type="ECO:0000256" key="7">
    <source>
        <dbReference type="ARBA" id="ARBA00023136"/>
    </source>
</evidence>
<evidence type="ECO:0000256" key="3">
    <source>
        <dbReference type="ARBA" id="ARBA00022692"/>
    </source>
</evidence>
<evidence type="ECO:0000256" key="2">
    <source>
        <dbReference type="ARBA" id="ARBA00022448"/>
    </source>
</evidence>
<keyword evidence="8" id="KW-0407">Ion channel</keyword>
<proteinExistence type="predicted"/>
<comment type="caution">
    <text evidence="9">The sequence shown here is derived from an EMBL/GenBank/DDBJ whole genome shotgun (WGS) entry which is preliminary data.</text>
</comment>
<keyword evidence="7" id="KW-0472">Membrane</keyword>
<dbReference type="PANTHER" id="PTHR45628">
    <property type="entry name" value="VOLTAGE-DEPENDENT CALCIUM CHANNEL TYPE A SUBUNIT ALPHA-1"/>
    <property type="match status" value="1"/>
</dbReference>
<evidence type="ECO:0000256" key="4">
    <source>
        <dbReference type="ARBA" id="ARBA00022882"/>
    </source>
</evidence>
<name>A0A5C6PPP7_9TELE</name>
<keyword evidence="3" id="KW-0812">Transmembrane</keyword>
<gene>
    <name evidence="9" type="ORF">D4764_01G0014490</name>
</gene>
<keyword evidence="4" id="KW-0851">Voltage-gated channel</keyword>
<evidence type="ECO:0000256" key="8">
    <source>
        <dbReference type="ARBA" id="ARBA00023303"/>
    </source>
</evidence>
<evidence type="ECO:0000313" key="10">
    <source>
        <dbReference type="Proteomes" id="UP000324091"/>
    </source>
</evidence>
<dbReference type="AlphaFoldDB" id="A0A5C6PPP7"/>
<reference evidence="9 10" key="1">
    <citation type="submission" date="2019-04" db="EMBL/GenBank/DDBJ databases">
        <title>Chromosome genome assembly for Takifugu flavidus.</title>
        <authorList>
            <person name="Xiao S."/>
        </authorList>
    </citation>
    <scope>NUCLEOTIDE SEQUENCE [LARGE SCALE GENOMIC DNA]</scope>
    <source>
        <strain evidence="9">HTHZ2018</strain>
        <tissue evidence="9">Muscle</tissue>
    </source>
</reference>